<dbReference type="InterPro" id="IPR018053">
    <property type="entry name" value="Glyco_hydro_32_AS"/>
</dbReference>
<comment type="subcellular location">
    <subcellularLocation>
        <location evidence="1">Vacuole</location>
    </subcellularLocation>
</comment>
<keyword evidence="6 7" id="KW-0326">Glycosidase</keyword>
<feature type="domain" description="Glycosyl hydrolase family 32 C-terminal" evidence="10">
    <location>
        <begin position="457"/>
        <end position="645"/>
    </location>
</feature>
<dbReference type="InterPro" id="IPR021792">
    <property type="entry name" value="Beta-fructofuranosidase_N"/>
</dbReference>
<dbReference type="GO" id="GO:0005773">
    <property type="term" value="C:vacuole"/>
    <property type="evidence" value="ECO:0007669"/>
    <property type="project" value="UniProtKB-SubCell"/>
</dbReference>
<dbReference type="Pfam" id="PF08244">
    <property type="entry name" value="Glyco_hydro_32C"/>
    <property type="match status" value="1"/>
</dbReference>
<dbReference type="InterPro" id="IPR050551">
    <property type="entry name" value="Fructan_Metab_Enzymes"/>
</dbReference>
<gene>
    <name evidence="12" type="primary">IVR1</name>
    <name evidence="12" type="ORF">KSP39_PZI014819</name>
</gene>
<evidence type="ECO:0000259" key="11">
    <source>
        <dbReference type="Pfam" id="PF11837"/>
    </source>
</evidence>
<dbReference type="PANTHER" id="PTHR31953">
    <property type="entry name" value="BETA-FRUCTOFURANOSIDASE, INSOLUBLE ISOENZYME CWINV1-RELATED"/>
    <property type="match status" value="1"/>
</dbReference>
<comment type="caution">
    <text evidence="12">The sequence shown here is derived from an EMBL/GenBank/DDBJ whole genome shotgun (WGS) entry which is preliminary data.</text>
</comment>
<name>A0AAP0G272_9ASPA</name>
<dbReference type="GO" id="GO:0004564">
    <property type="term" value="F:beta-fructofuranosidase activity"/>
    <property type="evidence" value="ECO:0007669"/>
    <property type="project" value="InterPro"/>
</dbReference>
<evidence type="ECO:0000256" key="2">
    <source>
        <dbReference type="ARBA" id="ARBA00009902"/>
    </source>
</evidence>
<evidence type="ECO:0000313" key="13">
    <source>
        <dbReference type="Proteomes" id="UP001418222"/>
    </source>
</evidence>
<organism evidence="12 13">
    <name type="scientific">Platanthera zijinensis</name>
    <dbReference type="NCBI Taxonomy" id="2320716"/>
    <lineage>
        <taxon>Eukaryota</taxon>
        <taxon>Viridiplantae</taxon>
        <taxon>Streptophyta</taxon>
        <taxon>Embryophyta</taxon>
        <taxon>Tracheophyta</taxon>
        <taxon>Spermatophyta</taxon>
        <taxon>Magnoliopsida</taxon>
        <taxon>Liliopsida</taxon>
        <taxon>Asparagales</taxon>
        <taxon>Orchidaceae</taxon>
        <taxon>Orchidoideae</taxon>
        <taxon>Orchideae</taxon>
        <taxon>Orchidinae</taxon>
        <taxon>Platanthera</taxon>
    </lineage>
</organism>
<evidence type="ECO:0000259" key="9">
    <source>
        <dbReference type="Pfam" id="PF00251"/>
    </source>
</evidence>
<evidence type="ECO:0000256" key="1">
    <source>
        <dbReference type="ARBA" id="ARBA00004116"/>
    </source>
</evidence>
<keyword evidence="8" id="KW-0472">Membrane</keyword>
<evidence type="ECO:0000313" key="12">
    <source>
        <dbReference type="EMBL" id="KAK8934456.1"/>
    </source>
</evidence>
<dbReference type="InterPro" id="IPR013320">
    <property type="entry name" value="ConA-like_dom_sf"/>
</dbReference>
<dbReference type="InterPro" id="IPR023296">
    <property type="entry name" value="Glyco_hydro_beta-prop_sf"/>
</dbReference>
<dbReference type="Proteomes" id="UP001418222">
    <property type="component" value="Unassembled WGS sequence"/>
</dbReference>
<sequence>MAGTASHPLLPTTAVTAASSGCGGDPACARRAVGFVSILFASLSVLGIASILSAGVGVLSPGKIPAMEAERDGSARVPQMAPWEPISRGLIAGVSEKTSGAGTTYSAGYRGGFPWTNDMLQWQRTGFHFQPKRNWMNDPNAPVFYKGWYHLFYQYNRGGAIWGNITWGHAASRDLIHWLHLPLAMLPDQWYDSNGVWTGSATVLPNGNLIILYTGSTNTTSQVQNLAVPADPSDPLLINWKKHDANPVLLPPPSVLPHDFRDPTTAWSDPSDPSSFLLAIGSKLDDRHSGVAYVYATEDFLSFRLLPGVLRAVEGTGMWECVDFFPVSVGGQIGLDTSEKAGERVKHVLKASLDDDRHDYYGIGTYYAEENKWVPDDAEMDVGIGLRYDWGKFYAAKTFFDRQKRRRVLWGWVGETDSERADVSKGWASLMSIPRTILLDSKTGSNLLTWPVEEVNFLRTRSYQFSSVSISPGSIVPLNIPATAQIDIEAEFQVEHAAVESTLEADVGYNCSTSGGAAGRGMLGPFGLLVLADKELREQTATYFYVSRAADYVLQTHFCQDESRSSGASDIVKRVVGHTVPVLNGEMLSVRILVDHSIVESFAQGGRSAITSRVYPTKAFNSAKVFLFNNATSASVKARSIRIWEMDTSFSHNLEANIQRLKQI</sequence>
<dbReference type="PROSITE" id="PS00609">
    <property type="entry name" value="GLYCOSYL_HYDROL_F32"/>
    <property type="match status" value="1"/>
</dbReference>
<dbReference type="InterPro" id="IPR013189">
    <property type="entry name" value="Glyco_hydro_32_C"/>
</dbReference>
<dbReference type="SUPFAM" id="SSF75005">
    <property type="entry name" value="Arabinanase/levansucrase/invertase"/>
    <property type="match status" value="1"/>
</dbReference>
<keyword evidence="8" id="KW-1133">Transmembrane helix</keyword>
<comment type="similarity">
    <text evidence="2 7">Belongs to the glycosyl hydrolase 32 family.</text>
</comment>
<dbReference type="EMBL" id="JBBWWQ010000012">
    <property type="protein sequence ID" value="KAK8934456.1"/>
    <property type="molecule type" value="Genomic_DNA"/>
</dbReference>
<evidence type="ECO:0000259" key="10">
    <source>
        <dbReference type="Pfam" id="PF08244"/>
    </source>
</evidence>
<keyword evidence="8" id="KW-0812">Transmembrane</keyword>
<evidence type="ECO:0000256" key="7">
    <source>
        <dbReference type="RuleBase" id="RU362110"/>
    </source>
</evidence>
<dbReference type="InterPro" id="IPR001362">
    <property type="entry name" value="Glyco_hydro_32"/>
</dbReference>
<evidence type="ECO:0000256" key="4">
    <source>
        <dbReference type="ARBA" id="ARBA00022801"/>
    </source>
</evidence>
<dbReference type="FunFam" id="2.115.10.20:FF:000001">
    <property type="entry name" value="Beta-fructofuranosidase, insoluble isoenzyme CWINV1"/>
    <property type="match status" value="1"/>
</dbReference>
<dbReference type="Pfam" id="PF11837">
    <property type="entry name" value="INV_N"/>
    <property type="match status" value="1"/>
</dbReference>
<dbReference type="SMART" id="SM00640">
    <property type="entry name" value="Glyco_32"/>
    <property type="match status" value="1"/>
</dbReference>
<keyword evidence="5" id="KW-0325">Glycoprotein</keyword>
<keyword evidence="4 7" id="KW-0378">Hydrolase</keyword>
<dbReference type="Gene3D" id="2.60.120.560">
    <property type="entry name" value="Exo-inulinase, domain 1"/>
    <property type="match status" value="1"/>
</dbReference>
<evidence type="ECO:0000256" key="3">
    <source>
        <dbReference type="ARBA" id="ARBA00022554"/>
    </source>
</evidence>
<feature type="transmembrane region" description="Helical" evidence="8">
    <location>
        <begin position="34"/>
        <end position="59"/>
    </location>
</feature>
<dbReference type="Pfam" id="PF00251">
    <property type="entry name" value="Glyco_hydro_32N"/>
    <property type="match status" value="1"/>
</dbReference>
<dbReference type="SUPFAM" id="SSF49899">
    <property type="entry name" value="Concanavalin A-like lectins/glucanases"/>
    <property type="match status" value="1"/>
</dbReference>
<dbReference type="GO" id="GO:0005975">
    <property type="term" value="P:carbohydrate metabolic process"/>
    <property type="evidence" value="ECO:0007669"/>
    <property type="project" value="InterPro"/>
</dbReference>
<feature type="domain" description="Beta-fructofuranosidase N-terminal" evidence="11">
    <location>
        <begin position="28"/>
        <end position="120"/>
    </location>
</feature>
<proteinExistence type="inferred from homology"/>
<accession>A0AAP0G272</accession>
<feature type="domain" description="Glycosyl hydrolase family 32 N-terminal" evidence="9">
    <location>
        <begin position="128"/>
        <end position="451"/>
    </location>
</feature>
<keyword evidence="3" id="KW-0926">Vacuole</keyword>
<protein>
    <submittedName>
        <fullName evidence="12">Beta-fructofuranosidase 1</fullName>
    </submittedName>
</protein>
<evidence type="ECO:0000256" key="8">
    <source>
        <dbReference type="SAM" id="Phobius"/>
    </source>
</evidence>
<evidence type="ECO:0000256" key="6">
    <source>
        <dbReference type="ARBA" id="ARBA00023295"/>
    </source>
</evidence>
<dbReference type="InterPro" id="IPR013148">
    <property type="entry name" value="Glyco_hydro_32_N"/>
</dbReference>
<keyword evidence="13" id="KW-1185">Reference proteome</keyword>
<dbReference type="AlphaFoldDB" id="A0AAP0G272"/>
<dbReference type="CDD" id="cd18624">
    <property type="entry name" value="GH32_Fruct1-like"/>
    <property type="match status" value="1"/>
</dbReference>
<reference evidence="12 13" key="1">
    <citation type="journal article" date="2022" name="Nat. Plants">
        <title>Genomes of leafy and leafless Platanthera orchids illuminate the evolution of mycoheterotrophy.</title>
        <authorList>
            <person name="Li M.H."/>
            <person name="Liu K.W."/>
            <person name="Li Z."/>
            <person name="Lu H.C."/>
            <person name="Ye Q.L."/>
            <person name="Zhang D."/>
            <person name="Wang J.Y."/>
            <person name="Li Y.F."/>
            <person name="Zhong Z.M."/>
            <person name="Liu X."/>
            <person name="Yu X."/>
            <person name="Liu D.K."/>
            <person name="Tu X.D."/>
            <person name="Liu B."/>
            <person name="Hao Y."/>
            <person name="Liao X.Y."/>
            <person name="Jiang Y.T."/>
            <person name="Sun W.H."/>
            <person name="Chen J."/>
            <person name="Chen Y.Q."/>
            <person name="Ai Y."/>
            <person name="Zhai J.W."/>
            <person name="Wu S.S."/>
            <person name="Zhou Z."/>
            <person name="Hsiao Y.Y."/>
            <person name="Wu W.L."/>
            <person name="Chen Y.Y."/>
            <person name="Lin Y.F."/>
            <person name="Hsu J.L."/>
            <person name="Li C.Y."/>
            <person name="Wang Z.W."/>
            <person name="Zhao X."/>
            <person name="Zhong W.Y."/>
            <person name="Ma X.K."/>
            <person name="Ma L."/>
            <person name="Huang J."/>
            <person name="Chen G.Z."/>
            <person name="Huang M.Z."/>
            <person name="Huang L."/>
            <person name="Peng D.H."/>
            <person name="Luo Y.B."/>
            <person name="Zou S.Q."/>
            <person name="Chen S.P."/>
            <person name="Lan S."/>
            <person name="Tsai W.C."/>
            <person name="Van de Peer Y."/>
            <person name="Liu Z.J."/>
        </authorList>
    </citation>
    <scope>NUCLEOTIDE SEQUENCE [LARGE SCALE GENOMIC DNA]</scope>
    <source>
        <strain evidence="12">Lor287</strain>
    </source>
</reference>
<evidence type="ECO:0000256" key="5">
    <source>
        <dbReference type="ARBA" id="ARBA00023180"/>
    </source>
</evidence>
<dbReference type="Gene3D" id="2.115.10.20">
    <property type="entry name" value="Glycosyl hydrolase domain, family 43"/>
    <property type="match status" value="1"/>
</dbReference>